<dbReference type="Proteomes" id="UP000682802">
    <property type="component" value="Chromosome 2"/>
</dbReference>
<accession>A0ABX8H2P0</accession>
<evidence type="ECO:0008006" key="4">
    <source>
        <dbReference type="Google" id="ProtNLM"/>
    </source>
</evidence>
<keyword evidence="3" id="KW-1185">Reference proteome</keyword>
<organism evidence="2 3">
    <name type="scientific">Flammeovirga kamogawensis</name>
    <dbReference type="NCBI Taxonomy" id="373891"/>
    <lineage>
        <taxon>Bacteria</taxon>
        <taxon>Pseudomonadati</taxon>
        <taxon>Bacteroidota</taxon>
        <taxon>Cytophagia</taxon>
        <taxon>Cytophagales</taxon>
        <taxon>Flammeovirgaceae</taxon>
        <taxon>Flammeovirga</taxon>
    </lineage>
</organism>
<keyword evidence="1" id="KW-0472">Membrane</keyword>
<sequence>MKRLMFLFLYFFINGLSLVAMPTVPIVKSFNRFDYLGDRQNWDIDFDRNNNVYFANGNGLAQYSFGHWEFYTTPSKDKIISIKVDGNIIWTGGHNEYGFFWKEKNNQLSYTKCGNITDGQVWELEYTDDKVFMRTEQSITIYNSQTKKEEKIKSAAGFTRMKKWNKVIWAINRDNAFGYIKNNQFIITDTLVNHSEVKELIIHNNELLLMHTDGSIYSFNGGIFQKLDVLPRLITKEGIFSIKNIDKSLIAVGTISAGLFIYDLNTRSIIEHIDATNGLNDDTVLAINVDEHGNIWLGLDNGISFIEKQGALKTIFNKGATYKVITDDETTLLATNKGLYISERKNEFTPVPKSQGQVWNIQKTKNGVFICHDNGLFLYKEAQLKPIYTKIGVMNICQFGQSENYIMSTYIGLYLIKIRNNKVTIIDKIKDANVTKMLYDTNSNSIWTIDSYRNVKQFQFTINNTFSSKQYSNYNQIFFTDNQIIFVRDSNLYTYKNENFELLNSPPYSLISAKDISALAITDNGSKYAYIKNGLLHMGINIHNGHFFAYDNAFTSLHNQFIKGYEFLDFHNGTLRITTETGVEIFDAYSESRTIETPVPVISKLSVSSIDSTRTFFQPIVLTNPFPAGKTDIRLLFGIDKKSRDFNEYRYKLNGVDTNWSPWNVTNEKEYTHLDGGEYTFVLESRINNGQVKMTSLTFSIKKYWYQTYWVLIPILVLLILLYFIGKKIWYDVNQKAEKRQRKEQQIEIEHQTLAIRNEQLIKYAEEISRKNEFLKQVSDGLSLIKNKTAGVWVERIENEMNNEKKNFIFYQLFSELHQDFIKKLNEDYPQLTSHDHRLISLIRFNLTNQEIANIMNITNRSVIMNRYRLRKKMELDGEIDLDKFIKDL</sequence>
<dbReference type="InterPro" id="IPR013783">
    <property type="entry name" value="Ig-like_fold"/>
</dbReference>
<dbReference type="Gene3D" id="2.60.40.10">
    <property type="entry name" value="Immunoglobulins"/>
    <property type="match status" value="1"/>
</dbReference>
<dbReference type="InterPro" id="IPR015943">
    <property type="entry name" value="WD40/YVTN_repeat-like_dom_sf"/>
</dbReference>
<dbReference type="EMBL" id="CP076129">
    <property type="protein sequence ID" value="QWG10186.1"/>
    <property type="molecule type" value="Genomic_DNA"/>
</dbReference>
<keyword evidence="1" id="KW-1133">Transmembrane helix</keyword>
<dbReference type="SUPFAM" id="SSF46894">
    <property type="entry name" value="C-terminal effector domain of the bipartite response regulators"/>
    <property type="match status" value="1"/>
</dbReference>
<dbReference type="RefSeq" id="WP_144075797.1">
    <property type="nucleotide sequence ID" value="NZ_CP076129.1"/>
</dbReference>
<dbReference type="InterPro" id="IPR036388">
    <property type="entry name" value="WH-like_DNA-bd_sf"/>
</dbReference>
<keyword evidence="1" id="KW-0812">Transmembrane</keyword>
<dbReference type="SUPFAM" id="SSF50998">
    <property type="entry name" value="Quinoprotein alcohol dehydrogenase-like"/>
    <property type="match status" value="1"/>
</dbReference>
<dbReference type="Gene3D" id="1.10.10.10">
    <property type="entry name" value="Winged helix-like DNA-binding domain superfamily/Winged helix DNA-binding domain"/>
    <property type="match status" value="1"/>
</dbReference>
<name>A0ABX8H2P0_9BACT</name>
<dbReference type="Gene3D" id="2.130.10.10">
    <property type="entry name" value="YVTN repeat-like/Quinoprotein amine dehydrogenase"/>
    <property type="match status" value="2"/>
</dbReference>
<reference evidence="2 3" key="1">
    <citation type="submission" date="2021-05" db="EMBL/GenBank/DDBJ databases">
        <title>Comparative genomic studies on the polysaccharide-degrading batcterial strains of the Flammeovirga genus.</title>
        <authorList>
            <person name="Zewei F."/>
            <person name="Zheng Z."/>
            <person name="Yu L."/>
            <person name="Ruyue G."/>
            <person name="Yanhong M."/>
            <person name="Yuanyuan C."/>
            <person name="Jingyan G."/>
            <person name="Wenjun H."/>
        </authorList>
    </citation>
    <scope>NUCLEOTIDE SEQUENCE [LARGE SCALE GENOMIC DNA]</scope>
    <source>
        <strain evidence="2 3">YS10</strain>
    </source>
</reference>
<proteinExistence type="predicted"/>
<evidence type="ECO:0000313" key="3">
    <source>
        <dbReference type="Proteomes" id="UP000682802"/>
    </source>
</evidence>
<evidence type="ECO:0000313" key="2">
    <source>
        <dbReference type="EMBL" id="QWG10186.1"/>
    </source>
</evidence>
<evidence type="ECO:0000256" key="1">
    <source>
        <dbReference type="SAM" id="Phobius"/>
    </source>
</evidence>
<dbReference type="InterPro" id="IPR016032">
    <property type="entry name" value="Sig_transdc_resp-reg_C-effctor"/>
</dbReference>
<dbReference type="InterPro" id="IPR011047">
    <property type="entry name" value="Quinoprotein_ADH-like_sf"/>
</dbReference>
<protein>
    <recommendedName>
        <fullName evidence="4">HTH luxR-type domain-containing protein</fullName>
    </recommendedName>
</protein>
<gene>
    <name evidence="2" type="ORF">KM029_21115</name>
</gene>
<feature type="transmembrane region" description="Helical" evidence="1">
    <location>
        <begin position="704"/>
        <end position="726"/>
    </location>
</feature>